<dbReference type="GO" id="GO:0046061">
    <property type="term" value="P:dATP catabolic process"/>
    <property type="evidence" value="ECO:0007669"/>
    <property type="project" value="TreeGrafter"/>
</dbReference>
<dbReference type="CDD" id="cd11528">
    <property type="entry name" value="NTP-PPase_MazG_Nterm"/>
    <property type="match status" value="1"/>
</dbReference>
<proteinExistence type="predicted"/>
<dbReference type="InterPro" id="IPR048015">
    <property type="entry name" value="NTP-PPase_MazG-like_N"/>
</dbReference>
<evidence type="ECO:0000313" key="2">
    <source>
        <dbReference type="EMBL" id="KGA17124.1"/>
    </source>
</evidence>
<dbReference type="PANTHER" id="PTHR30522:SF0">
    <property type="entry name" value="NUCLEOSIDE TRIPHOSPHATE PYROPHOSPHOHYDROLASE"/>
    <property type="match status" value="1"/>
</dbReference>
<name>A0A094Q4X0_9ZZZZ</name>
<dbReference type="NCBIfam" id="TIGR00444">
    <property type="entry name" value="mazG"/>
    <property type="match status" value="1"/>
</dbReference>
<protein>
    <recommendedName>
        <fullName evidence="1">NTP pyrophosphohydrolase MazG-like domain-containing protein</fullName>
    </recommendedName>
</protein>
<evidence type="ECO:0000259" key="1">
    <source>
        <dbReference type="Pfam" id="PF03819"/>
    </source>
</evidence>
<dbReference type="GO" id="GO:0006950">
    <property type="term" value="P:response to stress"/>
    <property type="evidence" value="ECO:0007669"/>
    <property type="project" value="UniProtKB-ARBA"/>
</dbReference>
<dbReference type="InterPro" id="IPR004518">
    <property type="entry name" value="MazG-like_dom"/>
</dbReference>
<dbReference type="PANTHER" id="PTHR30522">
    <property type="entry name" value="NUCLEOSIDE TRIPHOSPHATE PYROPHOSPHOHYDROLASE"/>
    <property type="match status" value="1"/>
</dbReference>
<dbReference type="Pfam" id="PF03819">
    <property type="entry name" value="MazG"/>
    <property type="match status" value="1"/>
</dbReference>
<sequence>MSELLRLAEVMNKLRSPGGCPWDAEQTHESLIKYLLEESYEFIDAVESDDRAGLQEELGDLLLQVYFHSRIAEDHPDHPFTIEDVARGIADKLISRHPHVFADVQVSGVDEVISNWEEIKAAEKGRTSAIDGVALSQPSLPLISKLLHRAEKFGVELDLPNLSVSDADSAADQIVAIAAWASANEIDLEALLRQRARALMAQIQSVESR</sequence>
<dbReference type="GO" id="GO:0046047">
    <property type="term" value="P:TTP catabolic process"/>
    <property type="evidence" value="ECO:0007669"/>
    <property type="project" value="TreeGrafter"/>
</dbReference>
<organism evidence="2">
    <name type="scientific">freshwater metagenome</name>
    <dbReference type="NCBI Taxonomy" id="449393"/>
    <lineage>
        <taxon>unclassified sequences</taxon>
        <taxon>metagenomes</taxon>
        <taxon>ecological metagenomes</taxon>
    </lineage>
</organism>
<dbReference type="InterPro" id="IPR011551">
    <property type="entry name" value="NTP_PyrPHydrolase_MazG"/>
</dbReference>
<dbReference type="GO" id="GO:0046081">
    <property type="term" value="P:dUTP catabolic process"/>
    <property type="evidence" value="ECO:0007669"/>
    <property type="project" value="TreeGrafter"/>
</dbReference>
<gene>
    <name evidence="2" type="ORF">GM50_12560</name>
</gene>
<dbReference type="SUPFAM" id="SSF101386">
    <property type="entry name" value="all-alpha NTP pyrophosphatases"/>
    <property type="match status" value="1"/>
</dbReference>
<dbReference type="AlphaFoldDB" id="A0A094Q4X0"/>
<feature type="domain" description="NTP pyrophosphohydrolase MazG-like" evidence="1">
    <location>
        <begin position="26"/>
        <end position="101"/>
    </location>
</feature>
<dbReference type="EMBL" id="JNSK01000049">
    <property type="protein sequence ID" value="KGA17124.1"/>
    <property type="molecule type" value="Genomic_DNA"/>
</dbReference>
<reference evidence="2" key="1">
    <citation type="submission" date="2014-05" db="EMBL/GenBank/DDBJ databases">
        <title>Key roles for freshwater Actinobacteria revealed by deep metagenomic sequencing.</title>
        <authorList>
            <person name="Ghai R."/>
            <person name="Mizuno C.M."/>
            <person name="Picazo A."/>
            <person name="Camacho A."/>
            <person name="Rodriguez-Valera F."/>
        </authorList>
    </citation>
    <scope>NUCLEOTIDE SEQUENCE</scope>
</reference>
<comment type="caution">
    <text evidence="2">The sequence shown here is derived from an EMBL/GenBank/DDBJ whole genome shotgun (WGS) entry which is preliminary data.</text>
</comment>
<accession>A0A094Q4X0</accession>
<dbReference type="GO" id="GO:0047429">
    <property type="term" value="F:nucleoside triphosphate diphosphatase activity"/>
    <property type="evidence" value="ECO:0007669"/>
    <property type="project" value="TreeGrafter"/>
</dbReference>
<dbReference type="GO" id="GO:0006203">
    <property type="term" value="P:dGTP catabolic process"/>
    <property type="evidence" value="ECO:0007669"/>
    <property type="project" value="TreeGrafter"/>
</dbReference>
<dbReference type="FunFam" id="1.10.287.1080:FF:000001">
    <property type="entry name" value="Nucleoside triphosphate pyrophosphohydrolase"/>
    <property type="match status" value="1"/>
</dbReference>
<dbReference type="Gene3D" id="1.10.287.1080">
    <property type="entry name" value="MazG-like"/>
    <property type="match status" value="1"/>
</dbReference>
<dbReference type="GO" id="GO:0046076">
    <property type="term" value="P:dTTP catabolic process"/>
    <property type="evidence" value="ECO:0007669"/>
    <property type="project" value="TreeGrafter"/>
</dbReference>
<dbReference type="GO" id="GO:0046052">
    <property type="term" value="P:UTP catabolic process"/>
    <property type="evidence" value="ECO:0007669"/>
    <property type="project" value="TreeGrafter"/>
</dbReference>